<dbReference type="GO" id="GO:0016887">
    <property type="term" value="F:ATP hydrolysis activity"/>
    <property type="evidence" value="ECO:0007669"/>
    <property type="project" value="InterPro"/>
</dbReference>
<comment type="caution">
    <text evidence="7">The sequence shown here is derived from an EMBL/GenBank/DDBJ whole genome shotgun (WGS) entry which is preliminary data.</text>
</comment>
<dbReference type="PROSITE" id="PS00211">
    <property type="entry name" value="ABC_TRANSPORTER_1"/>
    <property type="match status" value="1"/>
</dbReference>
<keyword evidence="8" id="KW-1185">Reference proteome</keyword>
<sequence>MHLDVASVLEAFRRRRHAAGYNQTVQPIIRAENLSKIYRAGKVEVPALRNVSFEIEPGEFVSVVGPSGSGKSTLFYVLGGLTRATSGRMTIDGVDFATLTDAERTKMRRSKIGFVFQKFNLLPTLSAMGNIEIAYSISGRQEPMDHAYLEHLTSLLGIRGRLHHRPSELSGGEQQRVAIARALITHPAIVLADEPTGNLDTKNSDAVLGMLRRSNQEFKQTVLMITHNPEAAAIADRILHMRDGEIVSVESGRGRQPRGESLSNDNNSPSRAFPAP</sequence>
<dbReference type="PANTHER" id="PTHR24220">
    <property type="entry name" value="IMPORT ATP-BINDING PROTEIN"/>
    <property type="match status" value="1"/>
</dbReference>
<dbReference type="InterPro" id="IPR017871">
    <property type="entry name" value="ABC_transporter-like_CS"/>
</dbReference>
<dbReference type="InterPro" id="IPR003593">
    <property type="entry name" value="AAA+_ATPase"/>
</dbReference>
<dbReference type="FunFam" id="3.40.50.300:FF:000032">
    <property type="entry name" value="Export ABC transporter ATP-binding protein"/>
    <property type="match status" value="1"/>
</dbReference>
<protein>
    <submittedName>
        <fullName evidence="7">Putative ABC transport system ATP-binding protein</fullName>
    </submittedName>
</protein>
<dbReference type="InterPro" id="IPR003439">
    <property type="entry name" value="ABC_transporter-like_ATP-bd"/>
</dbReference>
<feature type="region of interest" description="Disordered" evidence="5">
    <location>
        <begin position="248"/>
        <end position="276"/>
    </location>
</feature>
<dbReference type="Pfam" id="PF00005">
    <property type="entry name" value="ABC_tran"/>
    <property type="match status" value="1"/>
</dbReference>
<feature type="compositionally biased region" description="Polar residues" evidence="5">
    <location>
        <begin position="261"/>
        <end position="270"/>
    </location>
</feature>
<dbReference type="PANTHER" id="PTHR24220:SF86">
    <property type="entry name" value="ABC TRANSPORTER ABCH.1"/>
    <property type="match status" value="1"/>
</dbReference>
<accession>A0A4R1L194</accession>
<dbReference type="EMBL" id="SMGK01000005">
    <property type="protein sequence ID" value="TCK71696.1"/>
    <property type="molecule type" value="Genomic_DNA"/>
</dbReference>
<dbReference type="Gene3D" id="3.40.50.300">
    <property type="entry name" value="P-loop containing nucleotide triphosphate hydrolases"/>
    <property type="match status" value="1"/>
</dbReference>
<name>A0A4R1L194_9BACT</name>
<dbReference type="InterPro" id="IPR015854">
    <property type="entry name" value="ABC_transpr_LolD-like"/>
</dbReference>
<organism evidence="7 8">
    <name type="scientific">Acidipila rosea</name>
    <dbReference type="NCBI Taxonomy" id="768535"/>
    <lineage>
        <taxon>Bacteria</taxon>
        <taxon>Pseudomonadati</taxon>
        <taxon>Acidobacteriota</taxon>
        <taxon>Terriglobia</taxon>
        <taxon>Terriglobales</taxon>
        <taxon>Acidobacteriaceae</taxon>
        <taxon>Acidipila</taxon>
    </lineage>
</organism>
<dbReference type="GO" id="GO:0005524">
    <property type="term" value="F:ATP binding"/>
    <property type="evidence" value="ECO:0007669"/>
    <property type="project" value="UniProtKB-KW"/>
</dbReference>
<dbReference type="InterPro" id="IPR027417">
    <property type="entry name" value="P-loop_NTPase"/>
</dbReference>
<evidence type="ECO:0000259" key="6">
    <source>
        <dbReference type="PROSITE" id="PS50893"/>
    </source>
</evidence>
<keyword evidence="3 7" id="KW-0067">ATP-binding</keyword>
<dbReference type="PROSITE" id="PS50893">
    <property type="entry name" value="ABC_TRANSPORTER_2"/>
    <property type="match status" value="1"/>
</dbReference>
<dbReference type="GO" id="GO:0005886">
    <property type="term" value="C:plasma membrane"/>
    <property type="evidence" value="ECO:0007669"/>
    <property type="project" value="TreeGrafter"/>
</dbReference>
<feature type="domain" description="ABC transporter" evidence="6">
    <location>
        <begin position="29"/>
        <end position="268"/>
    </location>
</feature>
<proteinExistence type="inferred from homology"/>
<evidence type="ECO:0000256" key="5">
    <source>
        <dbReference type="SAM" id="MobiDB-lite"/>
    </source>
</evidence>
<dbReference type="SUPFAM" id="SSF52540">
    <property type="entry name" value="P-loop containing nucleoside triphosphate hydrolases"/>
    <property type="match status" value="1"/>
</dbReference>
<keyword evidence="2" id="KW-0547">Nucleotide-binding</keyword>
<dbReference type="GO" id="GO:0098796">
    <property type="term" value="C:membrane protein complex"/>
    <property type="evidence" value="ECO:0007669"/>
    <property type="project" value="UniProtKB-ARBA"/>
</dbReference>
<dbReference type="AlphaFoldDB" id="A0A4R1L194"/>
<dbReference type="InterPro" id="IPR017911">
    <property type="entry name" value="MacB-like_ATP-bd"/>
</dbReference>
<evidence type="ECO:0000313" key="7">
    <source>
        <dbReference type="EMBL" id="TCK71696.1"/>
    </source>
</evidence>
<comment type="similarity">
    <text evidence="4">Belongs to the ABC transporter superfamily. Macrolide exporter (TC 3.A.1.122) family.</text>
</comment>
<evidence type="ECO:0000256" key="3">
    <source>
        <dbReference type="ARBA" id="ARBA00022840"/>
    </source>
</evidence>
<dbReference type="GO" id="GO:0022857">
    <property type="term" value="F:transmembrane transporter activity"/>
    <property type="evidence" value="ECO:0007669"/>
    <property type="project" value="TreeGrafter"/>
</dbReference>
<evidence type="ECO:0000256" key="2">
    <source>
        <dbReference type="ARBA" id="ARBA00022741"/>
    </source>
</evidence>
<evidence type="ECO:0000256" key="4">
    <source>
        <dbReference type="ARBA" id="ARBA00038388"/>
    </source>
</evidence>
<keyword evidence="1" id="KW-0813">Transport</keyword>
<evidence type="ECO:0000256" key="1">
    <source>
        <dbReference type="ARBA" id="ARBA00022448"/>
    </source>
</evidence>
<dbReference type="Proteomes" id="UP000295210">
    <property type="component" value="Unassembled WGS sequence"/>
</dbReference>
<reference evidence="7 8" key="1">
    <citation type="submission" date="2019-03" db="EMBL/GenBank/DDBJ databases">
        <title>Genomic Encyclopedia of Type Strains, Phase IV (KMG-IV): sequencing the most valuable type-strain genomes for metagenomic binning, comparative biology and taxonomic classification.</title>
        <authorList>
            <person name="Goeker M."/>
        </authorList>
    </citation>
    <scope>NUCLEOTIDE SEQUENCE [LARGE SCALE GENOMIC DNA]</scope>
    <source>
        <strain evidence="7 8">DSM 103428</strain>
    </source>
</reference>
<dbReference type="SMART" id="SM00382">
    <property type="entry name" value="AAA"/>
    <property type="match status" value="1"/>
</dbReference>
<gene>
    <name evidence="7" type="ORF">C7378_2986</name>
</gene>
<evidence type="ECO:0000313" key="8">
    <source>
        <dbReference type="Proteomes" id="UP000295210"/>
    </source>
</evidence>
<dbReference type="CDD" id="cd03255">
    <property type="entry name" value="ABC_MJ0796_LolCDE_FtsE"/>
    <property type="match status" value="1"/>
</dbReference>